<accession>A0ABP0RC11</accession>
<dbReference type="Proteomes" id="UP001642464">
    <property type="component" value="Unassembled WGS sequence"/>
</dbReference>
<organism evidence="1 2">
    <name type="scientific">Durusdinium trenchii</name>
    <dbReference type="NCBI Taxonomy" id="1381693"/>
    <lineage>
        <taxon>Eukaryota</taxon>
        <taxon>Sar</taxon>
        <taxon>Alveolata</taxon>
        <taxon>Dinophyceae</taxon>
        <taxon>Suessiales</taxon>
        <taxon>Symbiodiniaceae</taxon>
        <taxon>Durusdinium</taxon>
    </lineage>
</organism>
<keyword evidence="2" id="KW-1185">Reference proteome</keyword>
<proteinExistence type="predicted"/>
<reference evidence="1 2" key="1">
    <citation type="submission" date="2024-02" db="EMBL/GenBank/DDBJ databases">
        <authorList>
            <person name="Chen Y."/>
            <person name="Shah S."/>
            <person name="Dougan E. K."/>
            <person name="Thang M."/>
            <person name="Chan C."/>
        </authorList>
    </citation>
    <scope>NUCLEOTIDE SEQUENCE [LARGE SCALE GENOMIC DNA]</scope>
</reference>
<feature type="non-terminal residue" evidence="1">
    <location>
        <position position="73"/>
    </location>
</feature>
<protein>
    <submittedName>
        <fullName evidence="1">Uncharacterized protein</fullName>
    </submittedName>
</protein>
<gene>
    <name evidence="1" type="ORF">SCF082_LOCUS46016</name>
</gene>
<feature type="non-terminal residue" evidence="1">
    <location>
        <position position="1"/>
    </location>
</feature>
<comment type="caution">
    <text evidence="1">The sequence shown here is derived from an EMBL/GenBank/DDBJ whole genome shotgun (WGS) entry which is preliminary data.</text>
</comment>
<name>A0ABP0RC11_9DINO</name>
<dbReference type="EMBL" id="CAXAMM010041236">
    <property type="protein sequence ID" value="CAK9098133.1"/>
    <property type="molecule type" value="Genomic_DNA"/>
</dbReference>
<evidence type="ECO:0000313" key="2">
    <source>
        <dbReference type="Proteomes" id="UP001642464"/>
    </source>
</evidence>
<evidence type="ECO:0000313" key="1">
    <source>
        <dbReference type="EMBL" id="CAK9098133.1"/>
    </source>
</evidence>
<sequence length="73" mass="7976">EAVAGRGDLPGGSLSVPQGGHRSFQFGALDLLAAGGLGAERRPLPRCFGLLHRLWRGLGLWRPHRRCLRHDAR</sequence>